<organism evidence="2 3">
    <name type="scientific">Nocardioides immobilis</name>
    <dbReference type="NCBI Taxonomy" id="2049295"/>
    <lineage>
        <taxon>Bacteria</taxon>
        <taxon>Bacillati</taxon>
        <taxon>Actinomycetota</taxon>
        <taxon>Actinomycetes</taxon>
        <taxon>Propionibacteriales</taxon>
        <taxon>Nocardioidaceae</taxon>
        <taxon>Nocardioides</taxon>
    </lineage>
</organism>
<dbReference type="Pfam" id="PF13472">
    <property type="entry name" value="Lipase_GDSL_2"/>
    <property type="match status" value="1"/>
</dbReference>
<dbReference type="OrthoDB" id="3786280at2"/>
<proteinExistence type="predicted"/>
<accession>A0A417XWE0</accession>
<dbReference type="InterPro" id="IPR013830">
    <property type="entry name" value="SGNH_hydro"/>
</dbReference>
<dbReference type="InterPro" id="IPR036514">
    <property type="entry name" value="SGNH_hydro_sf"/>
</dbReference>
<keyword evidence="3" id="KW-1185">Reference proteome</keyword>
<comment type="caution">
    <text evidence="2">The sequence shown here is derived from an EMBL/GenBank/DDBJ whole genome shotgun (WGS) entry which is preliminary data.</text>
</comment>
<evidence type="ECO:0000313" key="2">
    <source>
        <dbReference type="EMBL" id="RHW24834.1"/>
    </source>
</evidence>
<dbReference type="CDD" id="cd00229">
    <property type="entry name" value="SGNH_hydrolase"/>
    <property type="match status" value="1"/>
</dbReference>
<dbReference type="EMBL" id="QXGH01000029">
    <property type="protein sequence ID" value="RHW24834.1"/>
    <property type="molecule type" value="Genomic_DNA"/>
</dbReference>
<dbReference type="Proteomes" id="UP000283644">
    <property type="component" value="Unassembled WGS sequence"/>
</dbReference>
<sequence>MRIRGAWLVAVGLTVAVVTAGLLMMTRAGADTDRCADRRTAARERAELTTGTGDDVLVIGDSYSVGLGVHASESWPTRLPGRVHVDGFSGSGFTREASPCGDLSYGARATRGLPGEPGLVVVQGGLNDVDQTEAELVAGFERLLTALGDRRVLVVGPPSAPDRAHVVPEVDAVLARLTEQYDVGYLSMLDADLPYLDDGLHLTTDGHRQFGDLVAAALSTARAPGR</sequence>
<dbReference type="RefSeq" id="WP_118927608.1">
    <property type="nucleotide sequence ID" value="NZ_QXGH01000029.1"/>
</dbReference>
<dbReference type="SUPFAM" id="SSF52266">
    <property type="entry name" value="SGNH hydrolase"/>
    <property type="match status" value="1"/>
</dbReference>
<dbReference type="GO" id="GO:0016787">
    <property type="term" value="F:hydrolase activity"/>
    <property type="evidence" value="ECO:0007669"/>
    <property type="project" value="UniProtKB-KW"/>
</dbReference>
<protein>
    <submittedName>
        <fullName evidence="2">SGNH/GDSL hydrolase family protein</fullName>
    </submittedName>
</protein>
<gene>
    <name evidence="2" type="ORF">D0Z08_22985</name>
</gene>
<dbReference type="Gene3D" id="3.40.50.1110">
    <property type="entry name" value="SGNH hydrolase"/>
    <property type="match status" value="1"/>
</dbReference>
<feature type="domain" description="SGNH hydrolase-type esterase" evidence="1">
    <location>
        <begin position="58"/>
        <end position="208"/>
    </location>
</feature>
<keyword evidence="2" id="KW-0378">Hydrolase</keyword>
<evidence type="ECO:0000259" key="1">
    <source>
        <dbReference type="Pfam" id="PF13472"/>
    </source>
</evidence>
<reference evidence="2 3" key="1">
    <citation type="submission" date="2018-09" db="EMBL/GenBank/DDBJ databases">
        <title>Genome sequencing of Nocardioides immobilis CCTCC AB 2017083 for comparison to Nocardioides silvaticus.</title>
        <authorList>
            <person name="Li C."/>
            <person name="Wang G."/>
        </authorList>
    </citation>
    <scope>NUCLEOTIDE SEQUENCE [LARGE SCALE GENOMIC DNA]</scope>
    <source>
        <strain evidence="2 3">CCTCC AB 2017083</strain>
    </source>
</reference>
<evidence type="ECO:0000313" key="3">
    <source>
        <dbReference type="Proteomes" id="UP000283644"/>
    </source>
</evidence>
<dbReference type="AlphaFoldDB" id="A0A417XWE0"/>
<name>A0A417XWE0_9ACTN</name>